<name>A0A147IX02_9SPHN</name>
<organism evidence="1 2">
    <name type="scientific">Sphingomonas yabuuchiae</name>
    <dbReference type="NCBI Taxonomy" id="172044"/>
    <lineage>
        <taxon>Bacteria</taxon>
        <taxon>Pseudomonadati</taxon>
        <taxon>Pseudomonadota</taxon>
        <taxon>Alphaproteobacteria</taxon>
        <taxon>Sphingomonadales</taxon>
        <taxon>Sphingomonadaceae</taxon>
        <taxon>Sphingomonas</taxon>
    </lineage>
</organism>
<reference evidence="1 2" key="1">
    <citation type="journal article" date="2016" name="Front. Microbiol.">
        <title>Genomic Resource of Rice Seed Associated Bacteria.</title>
        <authorList>
            <person name="Midha S."/>
            <person name="Bansal K."/>
            <person name="Sharma S."/>
            <person name="Kumar N."/>
            <person name="Patil P.P."/>
            <person name="Chaudhry V."/>
            <person name="Patil P.B."/>
        </authorList>
    </citation>
    <scope>NUCLEOTIDE SEQUENCE [LARGE SCALE GENOMIC DNA]</scope>
    <source>
        <strain evidence="1 2">NS355</strain>
    </source>
</reference>
<evidence type="ECO:0008006" key="3">
    <source>
        <dbReference type="Google" id="ProtNLM"/>
    </source>
</evidence>
<dbReference type="AlphaFoldDB" id="A0A147IX02"/>
<dbReference type="SUPFAM" id="SSF48613">
    <property type="entry name" value="Heme oxygenase-like"/>
    <property type="match status" value="1"/>
</dbReference>
<evidence type="ECO:0000313" key="1">
    <source>
        <dbReference type="EMBL" id="KTW00227.1"/>
    </source>
</evidence>
<accession>A0A147IX02</accession>
<dbReference type="EMBL" id="LDTF01000016">
    <property type="protein sequence ID" value="KTW00227.1"/>
    <property type="molecule type" value="Genomic_DNA"/>
</dbReference>
<dbReference type="Gene3D" id="1.20.910.10">
    <property type="entry name" value="Heme oxygenase-like"/>
    <property type="match status" value="1"/>
</dbReference>
<gene>
    <name evidence="1" type="ORF">NS355_04835</name>
</gene>
<dbReference type="InterPro" id="IPR016084">
    <property type="entry name" value="Haem_Oase-like_multi-hlx"/>
</dbReference>
<dbReference type="OrthoDB" id="9149607at2"/>
<protein>
    <recommendedName>
        <fullName evidence="3">Heme oxygenase</fullName>
    </recommendedName>
</protein>
<evidence type="ECO:0000313" key="2">
    <source>
        <dbReference type="Proteomes" id="UP000073923"/>
    </source>
</evidence>
<proteinExistence type="predicted"/>
<comment type="caution">
    <text evidence="1">The sequence shown here is derived from an EMBL/GenBank/DDBJ whole genome shotgun (WGS) entry which is preliminary data.</text>
</comment>
<dbReference type="CDD" id="cd19166">
    <property type="entry name" value="HemeO-bac"/>
    <property type="match status" value="1"/>
</dbReference>
<dbReference type="Proteomes" id="UP000073923">
    <property type="component" value="Unassembled WGS sequence"/>
</dbReference>
<dbReference type="PATRIC" id="fig|172044.3.peg.639"/>
<sequence>MPEVSDSASAALRARTGSAHEAVDAAYGAYRLDDRESYTAFLIAHARALPAVEAQLAERNVAFPWRSRRDALVADLAALGRGMPEPLPFDLADDEAARWGALYVTEGSRLGGMMLARRVGEGLPRTYLESGFGAGEWRDFRHALDAAASDGAWVDRAVAAAEQVFGLYRRAA</sequence>